<dbReference type="InterPro" id="IPR000551">
    <property type="entry name" value="MerR-type_HTH_dom"/>
</dbReference>
<keyword evidence="4" id="KW-1185">Reference proteome</keyword>
<dbReference type="Gene3D" id="1.10.1240.10">
    <property type="entry name" value="Methionine synthase domain"/>
    <property type="match status" value="1"/>
</dbReference>
<dbReference type="SMART" id="SM00422">
    <property type="entry name" value="HTH_MERR"/>
    <property type="match status" value="1"/>
</dbReference>
<dbReference type="Proteomes" id="UP001207528">
    <property type="component" value="Unassembled WGS sequence"/>
</dbReference>
<dbReference type="InterPro" id="IPR009061">
    <property type="entry name" value="DNA-bd_dom_put_sf"/>
</dbReference>
<dbReference type="EMBL" id="BCTA01000036">
    <property type="protein sequence ID" value="GAT10156.1"/>
    <property type="molecule type" value="Genomic_DNA"/>
</dbReference>
<gene>
    <name evidence="3" type="ORF">H7I77_02220</name>
    <name evidence="2" type="ORF">RMCN_3289</name>
</gene>
<sequence length="277" mass="29545">MDDADTPRYTVRVVAERVGVPTATLRSWSQRYGVGTSQHHPGRHRLYSDNDVAAVQHMHQLIGQGTSPRSAARVATGAVAPRRGDADALLSAAFELDLASLGRLLEAHLRHFGVVDTWDLLVRPAFAAIVSRQDEDGGCVDVEHALSWAVSRSLHAAPLMRRDASTALILACTAREAHVLPLEALRAALAERGRGAVMLGADVPISALTEAIGRVRPSARVVLWSHTPETADMEMVTAATAEADVVLGGTGWEAAGVDGAARVHSLREALEWCVGTR</sequence>
<reference evidence="3" key="2">
    <citation type="submission" date="2020-07" db="EMBL/GenBank/DDBJ databases">
        <authorList>
            <person name="Pettersson B.M.F."/>
            <person name="Behra P.R.K."/>
            <person name="Ramesh M."/>
            <person name="Das S."/>
            <person name="Dasgupta S."/>
            <person name="Kirsebom L.A."/>
        </authorList>
    </citation>
    <scope>NUCLEOTIDE SEQUENCE</scope>
    <source>
        <strain evidence="3">DSM 44203</strain>
    </source>
</reference>
<name>A0AAW5SDI8_MYCNV</name>
<reference evidence="2 4" key="1">
    <citation type="journal article" date="2016" name="Genome Announc.">
        <title>Draft Genome Sequences of Five Rapidly Growing Mycobacterium Species, M. thermoresistibile, M. fortuitum subsp. acetamidolyticum, M. canariasense, M. brisbanense, and M. novocastrense.</title>
        <authorList>
            <person name="Katahira K."/>
            <person name="Ogura Y."/>
            <person name="Gotoh Y."/>
            <person name="Hayashi T."/>
        </authorList>
    </citation>
    <scope>NUCLEOTIDE SEQUENCE [LARGE SCALE GENOMIC DNA]</scope>
    <source>
        <strain evidence="2 4">JCM18114</strain>
    </source>
</reference>
<dbReference type="PROSITE" id="PS50937">
    <property type="entry name" value="HTH_MERR_2"/>
    <property type="match status" value="1"/>
</dbReference>
<evidence type="ECO:0000313" key="5">
    <source>
        <dbReference type="Proteomes" id="UP001207528"/>
    </source>
</evidence>
<dbReference type="AlphaFoldDB" id="A0AAW5SDI8"/>
<dbReference type="GO" id="GO:0006355">
    <property type="term" value="P:regulation of DNA-templated transcription"/>
    <property type="evidence" value="ECO:0007669"/>
    <property type="project" value="InterPro"/>
</dbReference>
<evidence type="ECO:0000313" key="4">
    <source>
        <dbReference type="Proteomes" id="UP000069773"/>
    </source>
</evidence>
<evidence type="ECO:0000313" key="2">
    <source>
        <dbReference type="EMBL" id="GAT10156.1"/>
    </source>
</evidence>
<dbReference type="SUPFAM" id="SSF46955">
    <property type="entry name" value="Putative DNA-binding domain"/>
    <property type="match status" value="1"/>
</dbReference>
<dbReference type="Gene3D" id="1.10.1660.10">
    <property type="match status" value="1"/>
</dbReference>
<protein>
    <submittedName>
        <fullName evidence="3">MerR family transcriptional regulator</fullName>
    </submittedName>
</protein>
<dbReference type="GO" id="GO:0003677">
    <property type="term" value="F:DNA binding"/>
    <property type="evidence" value="ECO:0007669"/>
    <property type="project" value="InterPro"/>
</dbReference>
<dbReference type="InterPro" id="IPR036594">
    <property type="entry name" value="Meth_synthase_dom"/>
</dbReference>
<feature type="domain" description="HTH merR-type" evidence="1">
    <location>
        <begin position="8"/>
        <end position="77"/>
    </location>
</feature>
<proteinExistence type="predicted"/>
<dbReference type="Pfam" id="PF13411">
    <property type="entry name" value="MerR_1"/>
    <property type="match status" value="1"/>
</dbReference>
<evidence type="ECO:0000313" key="3">
    <source>
        <dbReference type="EMBL" id="MCV7022165.1"/>
    </source>
</evidence>
<evidence type="ECO:0000259" key="1">
    <source>
        <dbReference type="PROSITE" id="PS50937"/>
    </source>
</evidence>
<dbReference type="RefSeq" id="WP_067390991.1">
    <property type="nucleotide sequence ID" value="NZ_BCTA01000036.1"/>
</dbReference>
<accession>A0AAW5SDI8</accession>
<dbReference type="EMBL" id="JACKTI010000017">
    <property type="protein sequence ID" value="MCV7022165.1"/>
    <property type="molecule type" value="Genomic_DNA"/>
</dbReference>
<comment type="caution">
    <text evidence="3">The sequence shown here is derived from an EMBL/GenBank/DDBJ whole genome shotgun (WGS) entry which is preliminary data.</text>
</comment>
<dbReference type="Gene3D" id="3.40.50.280">
    <property type="entry name" value="Cobalamin-binding domain"/>
    <property type="match status" value="1"/>
</dbReference>
<dbReference type="Proteomes" id="UP000069773">
    <property type="component" value="Unassembled WGS sequence"/>
</dbReference>
<organism evidence="3 5">
    <name type="scientific">Mycolicibacterium novocastrense</name>
    <name type="common">Mycobacterium novocastrense</name>
    <dbReference type="NCBI Taxonomy" id="59813"/>
    <lineage>
        <taxon>Bacteria</taxon>
        <taxon>Bacillati</taxon>
        <taxon>Actinomycetota</taxon>
        <taxon>Actinomycetes</taxon>
        <taxon>Mycobacteriales</taxon>
        <taxon>Mycobacteriaceae</taxon>
        <taxon>Mycolicibacterium</taxon>
    </lineage>
</organism>
<reference evidence="3" key="3">
    <citation type="journal article" date="2022" name="BMC Genomics">
        <title>Comparative genome analysis of mycobacteria focusing on tRNA and non-coding RNA.</title>
        <authorList>
            <person name="Behra P.R.K."/>
            <person name="Pettersson B.M.F."/>
            <person name="Ramesh M."/>
            <person name="Das S."/>
            <person name="Dasgupta S."/>
            <person name="Kirsebom L.A."/>
        </authorList>
    </citation>
    <scope>NUCLEOTIDE SEQUENCE</scope>
    <source>
        <strain evidence="3">DSM 44203</strain>
    </source>
</reference>